<accession>A0A7W7SQ91</accession>
<reference evidence="2 3" key="1">
    <citation type="submission" date="2020-08" db="EMBL/GenBank/DDBJ databases">
        <title>Sequencing the genomes of 1000 actinobacteria strains.</title>
        <authorList>
            <person name="Klenk H.-P."/>
        </authorList>
    </citation>
    <scope>NUCLEOTIDE SEQUENCE [LARGE SCALE GENOMIC DNA]</scope>
    <source>
        <strain evidence="2 3">DSM 45886</strain>
    </source>
</reference>
<keyword evidence="3" id="KW-1185">Reference proteome</keyword>
<organism evidence="2 3">
    <name type="scientific">Micromonospora polyrhachis</name>
    <dbReference type="NCBI Taxonomy" id="1282883"/>
    <lineage>
        <taxon>Bacteria</taxon>
        <taxon>Bacillati</taxon>
        <taxon>Actinomycetota</taxon>
        <taxon>Actinomycetes</taxon>
        <taxon>Micromonosporales</taxon>
        <taxon>Micromonosporaceae</taxon>
        <taxon>Micromonospora</taxon>
    </lineage>
</organism>
<comment type="caution">
    <text evidence="2">The sequence shown here is derived from an EMBL/GenBank/DDBJ whole genome shotgun (WGS) entry which is preliminary data.</text>
</comment>
<protein>
    <submittedName>
        <fullName evidence="2">Uncharacterized protein</fullName>
    </submittedName>
</protein>
<feature type="compositionally biased region" description="Acidic residues" evidence="1">
    <location>
        <begin position="55"/>
        <end position="67"/>
    </location>
</feature>
<gene>
    <name evidence="2" type="ORF">FHR38_002678</name>
</gene>
<dbReference type="AlphaFoldDB" id="A0A7W7SQ91"/>
<sequence>MAYRVIAGYVTVEMGVPEAPSARARRDVRQGLLLPGDVPESEVRALLEQGHIEPVDDEPASPDDDQDDKVPTGTIAEILAWVDGNPDRAARALDVEQAGKARSTLVADLTAIVDAGE</sequence>
<evidence type="ECO:0000313" key="3">
    <source>
        <dbReference type="Proteomes" id="UP000578819"/>
    </source>
</evidence>
<evidence type="ECO:0000313" key="2">
    <source>
        <dbReference type="EMBL" id="MBB4958945.1"/>
    </source>
</evidence>
<evidence type="ECO:0000256" key="1">
    <source>
        <dbReference type="SAM" id="MobiDB-lite"/>
    </source>
</evidence>
<dbReference type="Proteomes" id="UP000578819">
    <property type="component" value="Unassembled WGS sequence"/>
</dbReference>
<dbReference type="RefSeq" id="WP_184534957.1">
    <property type="nucleotide sequence ID" value="NZ_JACHJW010000001.1"/>
</dbReference>
<dbReference type="EMBL" id="JACHJW010000001">
    <property type="protein sequence ID" value="MBB4958945.1"/>
    <property type="molecule type" value="Genomic_DNA"/>
</dbReference>
<feature type="region of interest" description="Disordered" evidence="1">
    <location>
        <begin position="51"/>
        <end position="70"/>
    </location>
</feature>
<name>A0A7W7SQ91_9ACTN</name>
<proteinExistence type="predicted"/>